<gene>
    <name evidence="2" type="ORF">CBRE1094_LOCUS13725</name>
</gene>
<keyword evidence="1" id="KW-1133">Transmembrane helix</keyword>
<evidence type="ECO:0000313" key="2">
    <source>
        <dbReference type="EMBL" id="CAD9443685.1"/>
    </source>
</evidence>
<proteinExistence type="predicted"/>
<keyword evidence="1" id="KW-0812">Transmembrane</keyword>
<dbReference type="EMBL" id="HBGU01025336">
    <property type="protein sequence ID" value="CAD9443685.1"/>
    <property type="molecule type" value="Transcribed_RNA"/>
</dbReference>
<feature type="transmembrane region" description="Helical" evidence="1">
    <location>
        <begin position="190"/>
        <end position="212"/>
    </location>
</feature>
<protein>
    <submittedName>
        <fullName evidence="2">Uncharacterized protein</fullName>
    </submittedName>
</protein>
<keyword evidence="1" id="KW-0472">Membrane</keyword>
<feature type="transmembrane region" description="Helical" evidence="1">
    <location>
        <begin position="164"/>
        <end position="184"/>
    </location>
</feature>
<sequence>MLPRLYALFLAQAPLTPSPEAEQAYSDLMTQAVFSEEAREAQMELNHAQRRLDEVHVFGWRWRSPYSELVPPRQTALAHAQRRVDAAVRERNALQSEAKAAVGIWSSYGIEDVRERFWKAYQGGKDFAKRMTFWDVVFGMGGRGRDEEIYVTIIRWLGQIMMNFTVGLIAALFSFTFTLISMLWEYKVSYLSGLLFFLVAMSGASAMVATFIGGMYATAAGGLYAVIKASNDNARLEGGRGGRRQQVRYDQRQHYEHYD</sequence>
<organism evidence="2">
    <name type="scientific">Haptolina brevifila</name>
    <dbReference type="NCBI Taxonomy" id="156173"/>
    <lineage>
        <taxon>Eukaryota</taxon>
        <taxon>Haptista</taxon>
        <taxon>Haptophyta</taxon>
        <taxon>Prymnesiophyceae</taxon>
        <taxon>Prymnesiales</taxon>
        <taxon>Prymnesiaceae</taxon>
        <taxon>Haptolina</taxon>
    </lineage>
</organism>
<reference evidence="2" key="1">
    <citation type="submission" date="2021-01" db="EMBL/GenBank/DDBJ databases">
        <authorList>
            <person name="Corre E."/>
            <person name="Pelletier E."/>
            <person name="Niang G."/>
            <person name="Scheremetjew M."/>
            <person name="Finn R."/>
            <person name="Kale V."/>
            <person name="Holt S."/>
            <person name="Cochrane G."/>
            <person name="Meng A."/>
            <person name="Brown T."/>
            <person name="Cohen L."/>
        </authorList>
    </citation>
    <scope>NUCLEOTIDE SEQUENCE</scope>
    <source>
        <strain evidence="2">UTEX LB 985</strain>
    </source>
</reference>
<accession>A0A7S2GE99</accession>
<dbReference type="AlphaFoldDB" id="A0A7S2GE99"/>
<name>A0A7S2GE99_9EUKA</name>
<evidence type="ECO:0000256" key="1">
    <source>
        <dbReference type="SAM" id="Phobius"/>
    </source>
</evidence>